<proteinExistence type="predicted"/>
<dbReference type="Gene3D" id="2.40.50.140">
    <property type="entry name" value="Nucleic acid-binding proteins"/>
    <property type="match status" value="1"/>
</dbReference>
<accession>A0A8H3X2D6</accession>
<evidence type="ECO:0000313" key="1">
    <source>
        <dbReference type="EMBL" id="KAF0403814.1"/>
    </source>
</evidence>
<dbReference type="Pfam" id="PF15490">
    <property type="entry name" value="Ten1_2"/>
    <property type="match status" value="1"/>
</dbReference>
<dbReference type="AlphaFoldDB" id="A0A8H3X2D6"/>
<evidence type="ECO:0000313" key="2">
    <source>
        <dbReference type="Proteomes" id="UP000439903"/>
    </source>
</evidence>
<comment type="caution">
    <text evidence="1">The sequence shown here is derived from an EMBL/GenBank/DDBJ whole genome shotgun (WGS) entry which is preliminary data.</text>
</comment>
<dbReference type="InterPro" id="IPR029146">
    <property type="entry name" value="Ten1_animal_plant"/>
</dbReference>
<protein>
    <submittedName>
        <fullName evidence="1">Uncharacterized protein</fullName>
    </submittedName>
</protein>
<dbReference type="EMBL" id="WTPW01001991">
    <property type="protein sequence ID" value="KAF0403814.1"/>
    <property type="molecule type" value="Genomic_DNA"/>
</dbReference>
<gene>
    <name evidence="1" type="ORF">F8M41_009218</name>
</gene>
<name>A0A8H3X2D6_GIGMA</name>
<sequence length="158" mass="18283">MMPVMDMAHGIPVFLHEIEEDTNGWIEKEIRVIGMLKYTQIRTATAIIEQYLNHSKHRIIVDTLLVGNITRCNNDVIEVLGKLTWDDTSGSSRYSQLPPEFQVKLSEERVPVIRAHIIRDAQGLNMALYQEVVKLRRQFESDFNELLETEGFEDILIT</sequence>
<reference evidence="1 2" key="1">
    <citation type="journal article" date="2019" name="Environ. Microbiol.">
        <title>At the nexus of three kingdoms: the genome of the mycorrhizal fungus Gigaspora margarita provides insights into plant, endobacterial and fungal interactions.</title>
        <authorList>
            <person name="Venice F."/>
            <person name="Ghignone S."/>
            <person name="Salvioli di Fossalunga A."/>
            <person name="Amselem J."/>
            <person name="Novero M."/>
            <person name="Xianan X."/>
            <person name="Sedzielewska Toro K."/>
            <person name="Morin E."/>
            <person name="Lipzen A."/>
            <person name="Grigoriev I.V."/>
            <person name="Henrissat B."/>
            <person name="Martin F.M."/>
            <person name="Bonfante P."/>
        </authorList>
    </citation>
    <scope>NUCLEOTIDE SEQUENCE [LARGE SCALE GENOMIC DNA]</scope>
    <source>
        <strain evidence="1 2">BEG34</strain>
    </source>
</reference>
<dbReference type="InterPro" id="IPR012340">
    <property type="entry name" value="NA-bd_OB-fold"/>
</dbReference>
<organism evidence="1 2">
    <name type="scientific">Gigaspora margarita</name>
    <dbReference type="NCBI Taxonomy" id="4874"/>
    <lineage>
        <taxon>Eukaryota</taxon>
        <taxon>Fungi</taxon>
        <taxon>Fungi incertae sedis</taxon>
        <taxon>Mucoromycota</taxon>
        <taxon>Glomeromycotina</taxon>
        <taxon>Glomeromycetes</taxon>
        <taxon>Diversisporales</taxon>
        <taxon>Gigasporaceae</taxon>
        <taxon>Gigaspora</taxon>
    </lineage>
</organism>
<dbReference type="GO" id="GO:1990879">
    <property type="term" value="C:CST complex"/>
    <property type="evidence" value="ECO:0007669"/>
    <property type="project" value="InterPro"/>
</dbReference>
<dbReference type="OrthoDB" id="342190at2759"/>
<dbReference type="Proteomes" id="UP000439903">
    <property type="component" value="Unassembled WGS sequence"/>
</dbReference>
<dbReference type="GO" id="GO:0003697">
    <property type="term" value="F:single-stranded DNA binding"/>
    <property type="evidence" value="ECO:0007669"/>
    <property type="project" value="InterPro"/>
</dbReference>
<keyword evidence="2" id="KW-1185">Reference proteome</keyword>